<dbReference type="EMBL" id="JAOQNS010000017">
    <property type="protein sequence ID" value="MCW2309987.1"/>
    <property type="molecule type" value="Genomic_DNA"/>
</dbReference>
<feature type="domain" description="NrtR DNA-binding winged helix" evidence="1">
    <location>
        <begin position="265"/>
        <end position="325"/>
    </location>
</feature>
<dbReference type="SUPFAM" id="SSF55811">
    <property type="entry name" value="Nudix"/>
    <property type="match status" value="1"/>
</dbReference>
<dbReference type="Gene3D" id="1.10.10.10">
    <property type="entry name" value="Winged helix-like DNA-binding domain superfamily/Winged helix DNA-binding domain"/>
    <property type="match status" value="1"/>
</dbReference>
<dbReference type="RefSeq" id="WP_264603562.1">
    <property type="nucleotide sequence ID" value="NZ_JAOQNS010000017.1"/>
</dbReference>
<dbReference type="Pfam" id="PF21906">
    <property type="entry name" value="WHD_NrtR"/>
    <property type="match status" value="1"/>
</dbReference>
<dbReference type="PIRSF" id="PIRSF019423">
    <property type="entry name" value="NMN_biosyn"/>
    <property type="match status" value="1"/>
</dbReference>
<dbReference type="InterPro" id="IPR054105">
    <property type="entry name" value="WHD_NrtR"/>
</dbReference>
<evidence type="ECO:0000313" key="3">
    <source>
        <dbReference type="Proteomes" id="UP001209755"/>
    </source>
</evidence>
<name>A0ABT3HHU7_9HYPH</name>
<evidence type="ECO:0000259" key="1">
    <source>
        <dbReference type="Pfam" id="PF21906"/>
    </source>
</evidence>
<organism evidence="2 3">
    <name type="scientific">Rhodobium gokarnense</name>
    <dbReference type="NCBI Taxonomy" id="364296"/>
    <lineage>
        <taxon>Bacteria</taxon>
        <taxon>Pseudomonadati</taxon>
        <taxon>Pseudomonadota</taxon>
        <taxon>Alphaproteobacteria</taxon>
        <taxon>Hyphomicrobiales</taxon>
        <taxon>Rhodobiaceae</taxon>
        <taxon>Rhodobium</taxon>
    </lineage>
</organism>
<dbReference type="InterPro" id="IPR036390">
    <property type="entry name" value="WH_DNA-bd_sf"/>
</dbReference>
<sequence length="345" mass="38521">MAEETTLAPLKAAENASSGARIEIGLNAAIVAVEDPTPLILVVGGCDPSGEPESLPYGPFDPLTHRTFEIGLRSWVAEQAALKLGHVEQLYTFGDRGRHTLQQRGSNPHVVSVGYLALTRPEPQAQLGFAREAANWRSWYAYFPWEDWRAGRPAVLDQTILPLLRDWAAEPPAAGAPMRALGRIERLRLSFGVDGPPWDEERALDRYELLYEAGLAMEARRDERPAALRRDDIPALGRPMRFDHRRILATAISRLRAKLKYRPVVFELMPDTFTLTELQRTVEAISGRHLHKQNFRRLVEKTALVEPTGATSDRTGGRPAALFRFRREVLLERPAPGLRFGSAGA</sequence>
<proteinExistence type="predicted"/>
<dbReference type="SUPFAM" id="SSF46785">
    <property type="entry name" value="Winged helix' DNA-binding domain"/>
    <property type="match status" value="1"/>
</dbReference>
<dbReference type="Proteomes" id="UP001209755">
    <property type="component" value="Unassembled WGS sequence"/>
</dbReference>
<dbReference type="InterPro" id="IPR036388">
    <property type="entry name" value="WH-like_DNA-bd_sf"/>
</dbReference>
<protein>
    <recommendedName>
        <fullName evidence="1">NrtR DNA-binding winged helix domain-containing protein</fullName>
    </recommendedName>
</protein>
<gene>
    <name evidence="2" type="ORF">M2319_004352</name>
</gene>
<dbReference type="InterPro" id="IPR011213">
    <property type="entry name" value="NMN_biosyn"/>
</dbReference>
<comment type="caution">
    <text evidence="2">The sequence shown here is derived from an EMBL/GenBank/DDBJ whole genome shotgun (WGS) entry which is preliminary data.</text>
</comment>
<dbReference type="InterPro" id="IPR015797">
    <property type="entry name" value="NUDIX_hydrolase-like_dom_sf"/>
</dbReference>
<reference evidence="3" key="1">
    <citation type="submission" date="2023-07" db="EMBL/GenBank/DDBJ databases">
        <title>Genome sequencing of Purple Non-Sulfur Bacteria from various extreme environments.</title>
        <authorList>
            <person name="Mayer M."/>
        </authorList>
    </citation>
    <scope>NUCLEOTIDE SEQUENCE [LARGE SCALE GENOMIC DNA]</scope>
    <source>
        <strain evidence="3">DSM 17935</strain>
    </source>
</reference>
<dbReference type="Gene3D" id="3.90.79.10">
    <property type="entry name" value="Nucleoside Triphosphate Pyrophosphohydrolase"/>
    <property type="match status" value="1"/>
</dbReference>
<keyword evidence="3" id="KW-1185">Reference proteome</keyword>
<accession>A0ABT3HHU7</accession>
<evidence type="ECO:0000313" key="2">
    <source>
        <dbReference type="EMBL" id="MCW2309987.1"/>
    </source>
</evidence>